<comment type="caution">
    <text evidence="2">The sequence shown here is derived from an EMBL/GenBank/DDBJ whole genome shotgun (WGS) entry which is preliminary data.</text>
</comment>
<keyword evidence="3" id="KW-1185">Reference proteome</keyword>
<dbReference type="EMBL" id="CADEPM010000010">
    <property type="protein sequence ID" value="CAB3410156.1"/>
    <property type="molecule type" value="Genomic_DNA"/>
</dbReference>
<proteinExistence type="predicted"/>
<dbReference type="Proteomes" id="UP000494206">
    <property type="component" value="Unassembled WGS sequence"/>
</dbReference>
<feature type="chain" id="PRO_5035855456" evidence="1">
    <location>
        <begin position="24"/>
        <end position="75"/>
    </location>
</feature>
<name>A0A8S1FE24_9PELO</name>
<protein>
    <submittedName>
        <fullName evidence="2">Uncharacterized protein</fullName>
    </submittedName>
</protein>
<dbReference type="AlphaFoldDB" id="A0A8S1FE24"/>
<dbReference type="OrthoDB" id="5844218at2759"/>
<evidence type="ECO:0000256" key="1">
    <source>
        <dbReference type="SAM" id="SignalP"/>
    </source>
</evidence>
<sequence>MKHLFLFIQFILAIILIINPSHSLPVSSQGPPQLGSIHGSPVVAIIHGNSDTLKEDLQTKDTEADPLEKFGKIVD</sequence>
<evidence type="ECO:0000313" key="3">
    <source>
        <dbReference type="Proteomes" id="UP000494206"/>
    </source>
</evidence>
<accession>A0A8S1FE24</accession>
<keyword evidence="1" id="KW-0732">Signal</keyword>
<evidence type="ECO:0000313" key="2">
    <source>
        <dbReference type="EMBL" id="CAB3410156.1"/>
    </source>
</evidence>
<reference evidence="2 3" key="1">
    <citation type="submission" date="2020-04" db="EMBL/GenBank/DDBJ databases">
        <authorList>
            <person name="Laetsch R D."/>
            <person name="Stevens L."/>
            <person name="Kumar S."/>
            <person name="Blaxter L. M."/>
        </authorList>
    </citation>
    <scope>NUCLEOTIDE SEQUENCE [LARGE SCALE GENOMIC DNA]</scope>
</reference>
<gene>
    <name evidence="2" type="ORF">CBOVIS_LOCUS11715</name>
</gene>
<organism evidence="2 3">
    <name type="scientific">Caenorhabditis bovis</name>
    <dbReference type="NCBI Taxonomy" id="2654633"/>
    <lineage>
        <taxon>Eukaryota</taxon>
        <taxon>Metazoa</taxon>
        <taxon>Ecdysozoa</taxon>
        <taxon>Nematoda</taxon>
        <taxon>Chromadorea</taxon>
        <taxon>Rhabditida</taxon>
        <taxon>Rhabditina</taxon>
        <taxon>Rhabditomorpha</taxon>
        <taxon>Rhabditoidea</taxon>
        <taxon>Rhabditidae</taxon>
        <taxon>Peloderinae</taxon>
        <taxon>Caenorhabditis</taxon>
    </lineage>
</organism>
<feature type="signal peptide" evidence="1">
    <location>
        <begin position="1"/>
        <end position="23"/>
    </location>
</feature>